<dbReference type="OrthoDB" id="434160at2759"/>
<dbReference type="InterPro" id="IPR029047">
    <property type="entry name" value="HSP70_peptide-bd_sf"/>
</dbReference>
<keyword evidence="7" id="KW-0175">Coiled coil</keyword>
<accession>A0A899FZX4</accession>
<dbReference type="Gene3D" id="1.20.1270.10">
    <property type="match status" value="1"/>
</dbReference>
<feature type="coiled-coil region" evidence="7">
    <location>
        <begin position="777"/>
        <end position="821"/>
    </location>
</feature>
<keyword evidence="8" id="KW-0472">Membrane</keyword>
<dbReference type="PANTHER" id="PTHR45639">
    <property type="entry name" value="HSC70CB, ISOFORM G-RELATED"/>
    <property type="match status" value="1"/>
</dbReference>
<reference evidence="9" key="1">
    <citation type="submission" date="2020-06" db="EMBL/GenBank/DDBJ databases">
        <title>Genomes of multiple members of Pneumocystis genus reveal paths to human pathogen Pneumocystis jirovecii.</title>
        <authorList>
            <person name="Cisse O.H."/>
            <person name="Ma L."/>
            <person name="Dekker J."/>
            <person name="Khil P."/>
            <person name="Jo J."/>
            <person name="Brenchley J."/>
            <person name="Blair R."/>
            <person name="Pahar B."/>
            <person name="Chabe M."/>
            <person name="Van Rompay K.A."/>
            <person name="Keesler R."/>
            <person name="Sukura A."/>
            <person name="Hirsch V."/>
            <person name="Kutty G."/>
            <person name="Liu Y."/>
            <person name="Peng L."/>
            <person name="Chen J."/>
            <person name="Song J."/>
            <person name="Weissenbacher-Lang C."/>
            <person name="Xu J."/>
            <person name="Upham N.S."/>
            <person name="Stajich J.E."/>
            <person name="Cuomo C.A."/>
            <person name="Cushion M.T."/>
            <person name="Kovacs J.A."/>
        </authorList>
    </citation>
    <scope>NUCLEOTIDE SEQUENCE</scope>
    <source>
        <strain evidence="9">2A</strain>
    </source>
</reference>
<dbReference type="Gene3D" id="3.30.30.30">
    <property type="match status" value="1"/>
</dbReference>
<dbReference type="InterPro" id="IPR029048">
    <property type="entry name" value="HSP70_C_sf"/>
</dbReference>
<dbReference type="FunFam" id="1.20.1270.10:FF:000002">
    <property type="entry name" value="Heat shock 70 kDa protein 4"/>
    <property type="match status" value="1"/>
</dbReference>
<dbReference type="Gene3D" id="3.30.420.40">
    <property type="match status" value="2"/>
</dbReference>
<keyword evidence="5" id="KW-0067">ATP-binding</keyword>
<evidence type="ECO:0000256" key="3">
    <source>
        <dbReference type="ARBA" id="ARBA00022490"/>
    </source>
</evidence>
<comment type="subcellular location">
    <subcellularLocation>
        <location evidence="1">Cytoplasm</location>
    </subcellularLocation>
</comment>
<keyword evidence="4" id="KW-0547">Nucleotide-binding</keyword>
<dbReference type="GO" id="GO:0005829">
    <property type="term" value="C:cytosol"/>
    <property type="evidence" value="ECO:0007669"/>
    <property type="project" value="TreeGrafter"/>
</dbReference>
<dbReference type="SUPFAM" id="SSF100934">
    <property type="entry name" value="Heat shock protein 70kD (HSP70), C-terminal subdomain"/>
    <property type="match status" value="1"/>
</dbReference>
<dbReference type="PROSITE" id="PS01036">
    <property type="entry name" value="HSP70_3"/>
    <property type="match status" value="1"/>
</dbReference>
<gene>
    <name evidence="9" type="ORF">MERGE_002845</name>
</gene>
<evidence type="ECO:0000313" key="10">
    <source>
        <dbReference type="Proteomes" id="UP000663699"/>
    </source>
</evidence>
<dbReference type="InterPro" id="IPR018181">
    <property type="entry name" value="Heat_shock_70_CS"/>
</dbReference>
<keyword evidence="3" id="KW-0963">Cytoplasm</keyword>
<dbReference type="EMBL" id="CP054538">
    <property type="protein sequence ID" value="QSL65532.1"/>
    <property type="molecule type" value="Genomic_DNA"/>
</dbReference>
<evidence type="ECO:0000256" key="2">
    <source>
        <dbReference type="ARBA" id="ARBA00007381"/>
    </source>
</evidence>
<dbReference type="PRINTS" id="PR00301">
    <property type="entry name" value="HEATSHOCK70"/>
</dbReference>
<feature type="transmembrane region" description="Helical" evidence="8">
    <location>
        <begin position="906"/>
        <end position="924"/>
    </location>
</feature>
<dbReference type="SUPFAM" id="SSF53067">
    <property type="entry name" value="Actin-like ATPase domain"/>
    <property type="match status" value="2"/>
</dbReference>
<organism evidence="9 10">
    <name type="scientific">Pneumocystis wakefieldiae</name>
    <dbReference type="NCBI Taxonomy" id="38082"/>
    <lineage>
        <taxon>Eukaryota</taxon>
        <taxon>Fungi</taxon>
        <taxon>Dikarya</taxon>
        <taxon>Ascomycota</taxon>
        <taxon>Taphrinomycotina</taxon>
        <taxon>Pneumocystomycetes</taxon>
        <taxon>Pneumocystaceae</taxon>
        <taxon>Pneumocystis</taxon>
    </lineage>
</organism>
<dbReference type="Gene3D" id="3.90.640.10">
    <property type="entry name" value="Actin, Chain A, domain 4"/>
    <property type="match status" value="1"/>
</dbReference>
<dbReference type="GO" id="GO:0140662">
    <property type="term" value="F:ATP-dependent protein folding chaperone"/>
    <property type="evidence" value="ECO:0007669"/>
    <property type="project" value="InterPro"/>
</dbReference>
<evidence type="ECO:0000256" key="5">
    <source>
        <dbReference type="ARBA" id="ARBA00022840"/>
    </source>
</evidence>
<dbReference type="FunFam" id="3.30.420.40:FF:000171">
    <property type="entry name" value="Heat shock 70 kDa protein 4"/>
    <property type="match status" value="2"/>
</dbReference>
<dbReference type="Pfam" id="PF12352">
    <property type="entry name" value="V-SNARE_C"/>
    <property type="match status" value="1"/>
</dbReference>
<dbReference type="AlphaFoldDB" id="A0A899FZX4"/>
<dbReference type="Pfam" id="PF00012">
    <property type="entry name" value="HSP70"/>
    <property type="match status" value="1"/>
</dbReference>
<keyword evidence="6" id="KW-0346">Stress response</keyword>
<name>A0A899FZX4_9ASCO</name>
<dbReference type="FunFam" id="2.60.34.10:FF:000011">
    <property type="entry name" value="Heat shock protein hsp88"/>
    <property type="match status" value="1"/>
</dbReference>
<dbReference type="Proteomes" id="UP000663699">
    <property type="component" value="Chromosome 7"/>
</dbReference>
<evidence type="ECO:0000256" key="7">
    <source>
        <dbReference type="SAM" id="Coils"/>
    </source>
</evidence>
<evidence type="ECO:0000256" key="1">
    <source>
        <dbReference type="ARBA" id="ARBA00004496"/>
    </source>
</evidence>
<evidence type="ECO:0000256" key="4">
    <source>
        <dbReference type="ARBA" id="ARBA00022741"/>
    </source>
</evidence>
<comment type="similarity">
    <text evidence="2">Belongs to the heat shock protein 70 family.</text>
</comment>
<keyword evidence="8" id="KW-1133">Transmembrane helix</keyword>
<keyword evidence="8" id="KW-0812">Transmembrane</keyword>
<keyword evidence="10" id="KW-1185">Reference proteome</keyword>
<dbReference type="Gene3D" id="2.60.34.10">
    <property type="entry name" value="Substrate Binding Domain Of DNAk, Chain A, domain 1"/>
    <property type="match status" value="1"/>
</dbReference>
<evidence type="ECO:0000313" key="9">
    <source>
        <dbReference type="EMBL" id="QSL65532.1"/>
    </source>
</evidence>
<dbReference type="SUPFAM" id="SSF100920">
    <property type="entry name" value="Heat shock protein 70kD (HSP70), peptide-binding domain"/>
    <property type="match status" value="1"/>
</dbReference>
<dbReference type="GO" id="GO:0005634">
    <property type="term" value="C:nucleus"/>
    <property type="evidence" value="ECO:0007669"/>
    <property type="project" value="TreeGrafter"/>
</dbReference>
<dbReference type="FunFam" id="3.90.640.10:FF:000004">
    <property type="entry name" value="Heat shock 70 kDa protein 4"/>
    <property type="match status" value="1"/>
</dbReference>
<dbReference type="InterPro" id="IPR043129">
    <property type="entry name" value="ATPase_NBD"/>
</dbReference>
<sequence>MSVVGIDFGSYKTVIAVAQRGNVDILVNEVSNRSTPSMVSFGSKNRYLGESAKTQEISNFKNTVSCIKRLIGRKYTDPEILLIEKDYVGAQLVDINGQVGVKVNFLGKEEYFTATQIAAMYFTKIKQTFQKEQTKSIPDVVISVPSWFTDSQRRAILDAAEIAGLNTLRIMNDITAAALSYGITKTDLPEDKSRIVCFVDIGHSNYSVSIVAFKKGQLTVKSSACDRNFGGRDFDKILVNYFAKELLDKYKIDINSNTKAKYRMTVAVEKLRKILSANAVAPISLESLMNDVDVNTLISREDMEKLSQCLFNRLALPLKEALDNAGMTIADIDSIEMIGGCTRMPSIKEKISSFFGKPLSFTLNQDEAIARGCAFACAILSPIFKVREFSIHDLTLYPIQFSWEASNEICDEETSLIVFPKNNVVPSTKILTFYRKESFTIEASYADPSNLPGSFNTWIGRYYIKNVVPDANNDFSIVKVRARLNLNGLLSIEHAYVVEEQEIEEVISKEELIDKESKDEGKVNGVAFPDSMDVEQEKPETRKVKKLVKKTDLSVVSENVSLNLDTLKILKEREEAMILEDKIIANTENQKNALEEYIYDMRSKLYDVYADYASNEEKVGLEKLLNETEKWLYDEGEDTTKAVYKSKLDDLIKFAAPIVKRKFDADEVERLAREEREMAEKAQNQKTEKYDSKEDNSVCTENDFLEQDTAQIPSAPDTAMKGSNLKKDLNSFQLSITDNISSTLPLQGQITVSLNSLSRTIHEYETMSKKEMNIEKQEKAISRVKEFKKQYTELKEKFDDLKMKYKQMEHLNERNELLERRVYTNTLSENPYENIKSNSLNEQRNSNLSTSDFLKNTDSQLDEFLGRGQAILNDLIEQKLNMKQVQREIYNIEKNYTRQNIVLGRSYLYIIFFLFNISLARLNVKN</sequence>
<evidence type="ECO:0000256" key="8">
    <source>
        <dbReference type="SAM" id="Phobius"/>
    </source>
</evidence>
<dbReference type="GO" id="GO:0005524">
    <property type="term" value="F:ATP binding"/>
    <property type="evidence" value="ECO:0007669"/>
    <property type="project" value="UniProtKB-KW"/>
</dbReference>
<evidence type="ECO:0000256" key="6">
    <source>
        <dbReference type="ARBA" id="ARBA00023016"/>
    </source>
</evidence>
<protein>
    <submittedName>
        <fullName evidence="9">Uncharacterized protein</fullName>
    </submittedName>
</protein>
<dbReference type="FunFam" id="3.30.30.30:FF:000002">
    <property type="entry name" value="Heat shock 70 kDa protein 4"/>
    <property type="match status" value="1"/>
</dbReference>
<dbReference type="InterPro" id="IPR013126">
    <property type="entry name" value="Hsp_70_fam"/>
</dbReference>
<proteinExistence type="inferred from homology"/>
<dbReference type="PANTHER" id="PTHR45639:SF4">
    <property type="entry name" value="HSC70CB, ISOFORM G"/>
    <property type="match status" value="1"/>
</dbReference>